<evidence type="ECO:0000259" key="14">
    <source>
        <dbReference type="Pfam" id="PF08245"/>
    </source>
</evidence>
<evidence type="ECO:0000313" key="15">
    <source>
        <dbReference type="EMBL" id="SKB60913.1"/>
    </source>
</evidence>
<dbReference type="AlphaFoldDB" id="A0A1T5CNM2"/>
<comment type="pathway">
    <text evidence="10 11">Cell wall biogenesis; peptidoglycan biosynthesis.</text>
</comment>
<keyword evidence="9 10" id="KW-0961">Cell wall biogenesis/degradation</keyword>
<dbReference type="PANTHER" id="PTHR43024">
    <property type="entry name" value="UDP-N-ACETYLMURAMOYL-TRIPEPTIDE--D-ALANYL-D-ALANINE LIGASE"/>
    <property type="match status" value="1"/>
</dbReference>
<dbReference type="GO" id="GO:0051301">
    <property type="term" value="P:cell division"/>
    <property type="evidence" value="ECO:0007669"/>
    <property type="project" value="UniProtKB-KW"/>
</dbReference>
<sequence>MRFPPRADAEPGFTDLAFKPNEISAYNFILIPDFMYTSTETLYNHFQNGAAICTDTRKIGEGCLFFALKGDNFDGNQYAAEALSKGAAYAVVDDAEMVADERFLLVENVLEALQDLARHHRKTFTFPVIALTGSNGKTTTKELIAKVLSMKYNTYATKGNLNNHIGVPLTILSIDPAKHEMAVVEMGANHQQEIALLSTIAIPTHGLITNIGKAHLEGFGGIAGIMKGKGELFDFLSKKKGTVFVNTKDDVIMEMASKRRAFGEIVFYCSDNSAVNPILVQESPFVIYQNNGKTVSTQLTGGYNFDNMCAALAMGKHFDVADEDANEAVATYKPDNNRSQIVKKGSNTVIMDAYNANPSSMSAAIANFAGIDAPRKMIILGDMFELGDAAPAEHLALGEQIAKHKFDIVILAGSLMQHALPALPKAYYFPDKFSLHNWVMDNPQENTYILIKGSRGMALETVLNLMPD</sequence>
<dbReference type="GO" id="GO:0005737">
    <property type="term" value="C:cytoplasm"/>
    <property type="evidence" value="ECO:0007669"/>
    <property type="project" value="UniProtKB-SubCell"/>
</dbReference>
<evidence type="ECO:0000256" key="2">
    <source>
        <dbReference type="ARBA" id="ARBA00022598"/>
    </source>
</evidence>
<dbReference type="InterPro" id="IPR004101">
    <property type="entry name" value="Mur_ligase_C"/>
</dbReference>
<dbReference type="InterPro" id="IPR036615">
    <property type="entry name" value="Mur_ligase_C_dom_sf"/>
</dbReference>
<accession>A0A1T5CNM2</accession>
<dbReference type="Gene3D" id="3.90.190.20">
    <property type="entry name" value="Mur ligase, C-terminal domain"/>
    <property type="match status" value="1"/>
</dbReference>
<keyword evidence="6 10" id="KW-0133">Cell shape</keyword>
<dbReference type="InterPro" id="IPR013221">
    <property type="entry name" value="Mur_ligase_cen"/>
</dbReference>
<evidence type="ECO:0000259" key="12">
    <source>
        <dbReference type="Pfam" id="PF01225"/>
    </source>
</evidence>
<keyword evidence="3 10" id="KW-0132">Cell division</keyword>
<dbReference type="GO" id="GO:0009252">
    <property type="term" value="P:peptidoglycan biosynthetic process"/>
    <property type="evidence" value="ECO:0007669"/>
    <property type="project" value="UniProtKB-UniRule"/>
</dbReference>
<comment type="similarity">
    <text evidence="10">Belongs to the MurCDEF family. MurF subfamily.</text>
</comment>
<evidence type="ECO:0000256" key="3">
    <source>
        <dbReference type="ARBA" id="ARBA00022618"/>
    </source>
</evidence>
<dbReference type="SUPFAM" id="SSF53623">
    <property type="entry name" value="MurD-like peptide ligases, catalytic domain"/>
    <property type="match status" value="1"/>
</dbReference>
<dbReference type="EC" id="6.3.2.10" evidence="10 11"/>
<dbReference type="STRING" id="651661.SAMN05660293_01399"/>
<dbReference type="InterPro" id="IPR005863">
    <property type="entry name" value="UDP-N-AcMur_synth"/>
</dbReference>
<gene>
    <name evidence="10" type="primary">murF</name>
    <name evidence="15" type="ORF">SAMN05660293_01399</name>
</gene>
<keyword evidence="4 10" id="KW-0547">Nucleotide-binding</keyword>
<dbReference type="InterPro" id="IPR036565">
    <property type="entry name" value="Mur-like_cat_sf"/>
</dbReference>
<dbReference type="UniPathway" id="UPA00219"/>
<organism evidence="15 16">
    <name type="scientific">Dyadobacter psychrophilus</name>
    <dbReference type="NCBI Taxonomy" id="651661"/>
    <lineage>
        <taxon>Bacteria</taxon>
        <taxon>Pseudomonadati</taxon>
        <taxon>Bacteroidota</taxon>
        <taxon>Cytophagia</taxon>
        <taxon>Cytophagales</taxon>
        <taxon>Spirosomataceae</taxon>
        <taxon>Dyadobacter</taxon>
    </lineage>
</organism>
<dbReference type="PANTHER" id="PTHR43024:SF1">
    <property type="entry name" value="UDP-N-ACETYLMURAMOYL-TRIPEPTIDE--D-ALANYL-D-ALANINE LIGASE"/>
    <property type="match status" value="1"/>
</dbReference>
<keyword evidence="16" id="KW-1185">Reference proteome</keyword>
<dbReference type="Gene3D" id="3.40.1390.10">
    <property type="entry name" value="MurE/MurF, N-terminal domain"/>
    <property type="match status" value="1"/>
</dbReference>
<dbReference type="Pfam" id="PF02875">
    <property type="entry name" value="Mur_ligase_C"/>
    <property type="match status" value="1"/>
</dbReference>
<comment type="subcellular location">
    <subcellularLocation>
        <location evidence="10 11">Cytoplasm</location>
    </subcellularLocation>
</comment>
<dbReference type="SUPFAM" id="SSF63418">
    <property type="entry name" value="MurE/MurF N-terminal domain"/>
    <property type="match status" value="1"/>
</dbReference>
<dbReference type="GO" id="GO:0071555">
    <property type="term" value="P:cell wall organization"/>
    <property type="evidence" value="ECO:0007669"/>
    <property type="project" value="UniProtKB-KW"/>
</dbReference>
<comment type="function">
    <text evidence="10 11">Involved in cell wall formation. Catalyzes the final step in the synthesis of UDP-N-acetylmuramoyl-pentapeptide, the precursor of murein.</text>
</comment>
<dbReference type="Pfam" id="PF08245">
    <property type="entry name" value="Mur_ligase_M"/>
    <property type="match status" value="1"/>
</dbReference>
<evidence type="ECO:0000256" key="9">
    <source>
        <dbReference type="ARBA" id="ARBA00023316"/>
    </source>
</evidence>
<evidence type="ECO:0000256" key="4">
    <source>
        <dbReference type="ARBA" id="ARBA00022741"/>
    </source>
</evidence>
<protein>
    <recommendedName>
        <fullName evidence="10 11">UDP-N-acetylmuramoyl-tripeptide--D-alanyl-D-alanine ligase</fullName>
        <ecNumber evidence="10 11">6.3.2.10</ecNumber>
    </recommendedName>
    <alternativeName>
        <fullName evidence="10">D-alanyl-D-alanine-adding enzyme</fullName>
    </alternativeName>
</protein>
<keyword evidence="2 10" id="KW-0436">Ligase</keyword>
<evidence type="ECO:0000256" key="8">
    <source>
        <dbReference type="ARBA" id="ARBA00023306"/>
    </source>
</evidence>
<dbReference type="Proteomes" id="UP000190897">
    <property type="component" value="Unassembled WGS sequence"/>
</dbReference>
<feature type="domain" description="Mur ligase C-terminal" evidence="13">
    <location>
        <begin position="338"/>
        <end position="455"/>
    </location>
</feature>
<dbReference type="EMBL" id="FUZA01000001">
    <property type="protein sequence ID" value="SKB60913.1"/>
    <property type="molecule type" value="Genomic_DNA"/>
</dbReference>
<dbReference type="GO" id="GO:0005524">
    <property type="term" value="F:ATP binding"/>
    <property type="evidence" value="ECO:0007669"/>
    <property type="project" value="UniProtKB-UniRule"/>
</dbReference>
<dbReference type="NCBIfam" id="TIGR01143">
    <property type="entry name" value="murF"/>
    <property type="match status" value="1"/>
</dbReference>
<keyword evidence="5 10" id="KW-0067">ATP-binding</keyword>
<evidence type="ECO:0000256" key="11">
    <source>
        <dbReference type="RuleBase" id="RU004136"/>
    </source>
</evidence>
<dbReference type="HAMAP" id="MF_02019">
    <property type="entry name" value="MurF"/>
    <property type="match status" value="1"/>
</dbReference>
<proteinExistence type="inferred from homology"/>
<evidence type="ECO:0000256" key="5">
    <source>
        <dbReference type="ARBA" id="ARBA00022840"/>
    </source>
</evidence>
<dbReference type="Gene3D" id="3.40.1190.10">
    <property type="entry name" value="Mur-like, catalytic domain"/>
    <property type="match status" value="1"/>
</dbReference>
<keyword evidence="7 10" id="KW-0573">Peptidoglycan synthesis</keyword>
<dbReference type="InterPro" id="IPR035911">
    <property type="entry name" value="MurE/MurF_N"/>
</dbReference>
<dbReference type="SUPFAM" id="SSF53244">
    <property type="entry name" value="MurD-like peptide ligases, peptide-binding domain"/>
    <property type="match status" value="1"/>
</dbReference>
<feature type="binding site" evidence="10">
    <location>
        <begin position="133"/>
        <end position="139"/>
    </location>
    <ligand>
        <name>ATP</name>
        <dbReference type="ChEBI" id="CHEBI:30616"/>
    </ligand>
</feature>
<evidence type="ECO:0000259" key="13">
    <source>
        <dbReference type="Pfam" id="PF02875"/>
    </source>
</evidence>
<comment type="catalytic activity">
    <reaction evidence="10 11">
        <text>D-alanyl-D-alanine + UDP-N-acetyl-alpha-D-muramoyl-L-alanyl-gamma-D-glutamyl-meso-2,6-diaminopimelate + ATP = UDP-N-acetyl-alpha-D-muramoyl-L-alanyl-gamma-D-glutamyl-meso-2,6-diaminopimeloyl-D-alanyl-D-alanine + ADP + phosphate + H(+)</text>
        <dbReference type="Rhea" id="RHEA:28374"/>
        <dbReference type="ChEBI" id="CHEBI:15378"/>
        <dbReference type="ChEBI" id="CHEBI:30616"/>
        <dbReference type="ChEBI" id="CHEBI:43474"/>
        <dbReference type="ChEBI" id="CHEBI:57822"/>
        <dbReference type="ChEBI" id="CHEBI:61386"/>
        <dbReference type="ChEBI" id="CHEBI:83905"/>
        <dbReference type="ChEBI" id="CHEBI:456216"/>
        <dbReference type="EC" id="6.3.2.10"/>
    </reaction>
</comment>
<dbReference type="InterPro" id="IPR051046">
    <property type="entry name" value="MurCDEF_CellWall_CoF430Synth"/>
</dbReference>
<evidence type="ECO:0000313" key="16">
    <source>
        <dbReference type="Proteomes" id="UP000190897"/>
    </source>
</evidence>
<feature type="domain" description="Mur ligase central" evidence="14">
    <location>
        <begin position="132"/>
        <end position="314"/>
    </location>
</feature>
<reference evidence="16" key="1">
    <citation type="submission" date="2017-02" db="EMBL/GenBank/DDBJ databases">
        <authorList>
            <person name="Varghese N."/>
            <person name="Submissions S."/>
        </authorList>
    </citation>
    <scope>NUCLEOTIDE SEQUENCE [LARGE SCALE GENOMIC DNA]</scope>
    <source>
        <strain evidence="16">DSM 22270</strain>
    </source>
</reference>
<name>A0A1T5CNM2_9BACT</name>
<dbReference type="InterPro" id="IPR000713">
    <property type="entry name" value="Mur_ligase_N"/>
</dbReference>
<evidence type="ECO:0000256" key="10">
    <source>
        <dbReference type="HAMAP-Rule" id="MF_02019"/>
    </source>
</evidence>
<feature type="domain" description="Mur ligase N-terminal catalytic" evidence="12">
    <location>
        <begin position="52"/>
        <end position="120"/>
    </location>
</feature>
<evidence type="ECO:0000256" key="6">
    <source>
        <dbReference type="ARBA" id="ARBA00022960"/>
    </source>
</evidence>
<dbReference type="GO" id="GO:0047480">
    <property type="term" value="F:UDP-N-acetylmuramoyl-tripeptide-D-alanyl-D-alanine ligase activity"/>
    <property type="evidence" value="ECO:0007669"/>
    <property type="project" value="UniProtKB-UniRule"/>
</dbReference>
<evidence type="ECO:0000256" key="7">
    <source>
        <dbReference type="ARBA" id="ARBA00022984"/>
    </source>
</evidence>
<dbReference type="Pfam" id="PF01225">
    <property type="entry name" value="Mur_ligase"/>
    <property type="match status" value="1"/>
</dbReference>
<evidence type="ECO:0000256" key="1">
    <source>
        <dbReference type="ARBA" id="ARBA00022490"/>
    </source>
</evidence>
<dbReference type="GO" id="GO:0008360">
    <property type="term" value="P:regulation of cell shape"/>
    <property type="evidence" value="ECO:0007669"/>
    <property type="project" value="UniProtKB-KW"/>
</dbReference>
<keyword evidence="8 10" id="KW-0131">Cell cycle</keyword>
<keyword evidence="1 10" id="KW-0963">Cytoplasm</keyword>
<dbReference type="GO" id="GO:0008766">
    <property type="term" value="F:UDP-N-acetylmuramoylalanyl-D-glutamyl-2,6-diaminopimelate-D-alanyl-D-alanine ligase activity"/>
    <property type="evidence" value="ECO:0007669"/>
    <property type="project" value="RHEA"/>
</dbReference>